<gene>
    <name evidence="4" type="ORF">AB6A40_009089</name>
</gene>
<organism evidence="4 5">
    <name type="scientific">Gnathostoma spinigerum</name>
    <dbReference type="NCBI Taxonomy" id="75299"/>
    <lineage>
        <taxon>Eukaryota</taxon>
        <taxon>Metazoa</taxon>
        <taxon>Ecdysozoa</taxon>
        <taxon>Nematoda</taxon>
        <taxon>Chromadorea</taxon>
        <taxon>Rhabditida</taxon>
        <taxon>Spirurina</taxon>
        <taxon>Gnathostomatomorpha</taxon>
        <taxon>Gnathostomatoidea</taxon>
        <taxon>Gnathostomatidae</taxon>
        <taxon>Gnathostoma</taxon>
    </lineage>
</organism>
<dbReference type="Proteomes" id="UP001608902">
    <property type="component" value="Unassembled WGS sequence"/>
</dbReference>
<dbReference type="Pfam" id="PF23761">
    <property type="entry name" value="Beta-prop_DCAF4"/>
    <property type="match status" value="1"/>
</dbReference>
<keyword evidence="1" id="KW-0853">WD repeat</keyword>
<feature type="compositionally biased region" description="Polar residues" evidence="3">
    <location>
        <begin position="85"/>
        <end position="102"/>
    </location>
</feature>
<evidence type="ECO:0000256" key="1">
    <source>
        <dbReference type="ARBA" id="ARBA00022574"/>
    </source>
</evidence>
<dbReference type="EMBL" id="JBGFUD010009147">
    <property type="protein sequence ID" value="MFH4982380.1"/>
    <property type="molecule type" value="Genomic_DNA"/>
</dbReference>
<evidence type="ECO:0000256" key="3">
    <source>
        <dbReference type="SAM" id="MobiDB-lite"/>
    </source>
</evidence>
<accession>A0ABD6F0X9</accession>
<feature type="compositionally biased region" description="Basic residues" evidence="3">
    <location>
        <begin position="11"/>
        <end position="32"/>
    </location>
</feature>
<dbReference type="SUPFAM" id="SSF50978">
    <property type="entry name" value="WD40 repeat-like"/>
    <property type="match status" value="1"/>
</dbReference>
<feature type="compositionally biased region" description="Polar residues" evidence="3">
    <location>
        <begin position="35"/>
        <end position="47"/>
    </location>
</feature>
<protein>
    <submittedName>
        <fullName evidence="4">Uncharacterized protein</fullName>
    </submittedName>
</protein>
<sequence>MAFSMHSCRGSTHKSSRRRRLYSYRTRRRQRKNASEASSYNGSLPTASYTLASPGALSNLPVRRSQRVYPQALCVFGANSQTSNQNYLQRSPQRGRIQNQNAGHIRRRHREMGDAGVGERSTVVTTEMEVDEQNWSANAEASQSEGSSSNPILEECQFPGYAYDFCTRRYYRIQPVSAGSEMGFRRSDILRGRREREHKALFKCNRSQLLCPNSSAQHTRNCLNNLLQKRELGYFGKIQSPAEYRLLSENRLMNFTTVPTYTKEVLPNHIDRLAGCQFLDVSKDGRVILGCWAISNWSLQGDSRRTSSRVMCLNVKSSSDAIRKAGLQDDGVRNYPSKELSGHYGLEFETTPNLIYVLDPNLVDMVTAPVDSDVTCVLYVTASSVSNLRRKTTTYCRIFVEPIPELSNEEGADEMNSPIYNIRWTTCEDEVWSCAWNSNKMRIGLGMEENLMIVDVVSEQNFRISSRKRNVLSQEFSQDGELLYMGLRGADMVCSDLRLRSHHIVATFENSNSVGWIRKLRSHPNLLLSENFFGELKLWDVRSRRTLMTFKGHKNSHYRLPCFVDCNEKFVFAVGEDGTARGWSLHSGNLLCAVPSPRPIEHRTDFPRVVFSESWGGRAGNSAIVLAVGGDLRVHELVL</sequence>
<dbReference type="PANTHER" id="PTHR44472">
    <property type="entry name" value="DDB1- AND CUL4-ASSOCIATED FACTOR 4-RELATED"/>
    <property type="match status" value="1"/>
</dbReference>
<name>A0ABD6F0X9_9BILA</name>
<comment type="caution">
    <text evidence="4">The sequence shown here is derived from an EMBL/GenBank/DDBJ whole genome shotgun (WGS) entry which is preliminary data.</text>
</comment>
<dbReference type="PANTHER" id="PTHR44472:SF1">
    <property type="entry name" value="DDB1 AND CUL4 ASSOCIATED FACTOR 4"/>
    <property type="match status" value="1"/>
</dbReference>
<dbReference type="InterPro" id="IPR052254">
    <property type="entry name" value="CUL4-DDB1_E3_ligase_receptor"/>
</dbReference>
<evidence type="ECO:0000313" key="5">
    <source>
        <dbReference type="Proteomes" id="UP001608902"/>
    </source>
</evidence>
<dbReference type="Gene3D" id="2.130.10.10">
    <property type="entry name" value="YVTN repeat-like/Quinoprotein amine dehydrogenase"/>
    <property type="match status" value="1"/>
</dbReference>
<evidence type="ECO:0000313" key="4">
    <source>
        <dbReference type="EMBL" id="MFH4982380.1"/>
    </source>
</evidence>
<proteinExistence type="predicted"/>
<dbReference type="InterPro" id="IPR015943">
    <property type="entry name" value="WD40/YVTN_repeat-like_dom_sf"/>
</dbReference>
<evidence type="ECO:0000256" key="2">
    <source>
        <dbReference type="ARBA" id="ARBA00022737"/>
    </source>
</evidence>
<reference evidence="4 5" key="1">
    <citation type="submission" date="2024-08" db="EMBL/GenBank/DDBJ databases">
        <title>Gnathostoma spinigerum genome.</title>
        <authorList>
            <person name="Gonzalez-Bertolin B."/>
            <person name="Monzon S."/>
            <person name="Zaballos A."/>
            <person name="Jimenez P."/>
            <person name="Dekumyoy P."/>
            <person name="Varona S."/>
            <person name="Cuesta I."/>
            <person name="Sumanam S."/>
            <person name="Adisakwattana P."/>
            <person name="Gasser R.B."/>
            <person name="Hernandez-Gonzalez A."/>
            <person name="Young N.D."/>
            <person name="Perteguer M.J."/>
        </authorList>
    </citation>
    <scope>NUCLEOTIDE SEQUENCE [LARGE SCALE GENOMIC DNA]</scope>
    <source>
        <strain evidence="4">AL3</strain>
        <tissue evidence="4">Liver</tissue>
    </source>
</reference>
<keyword evidence="2" id="KW-0677">Repeat</keyword>
<feature type="region of interest" description="Disordered" evidence="3">
    <location>
        <begin position="1"/>
        <end position="47"/>
    </location>
</feature>
<dbReference type="InterPro" id="IPR036322">
    <property type="entry name" value="WD40_repeat_dom_sf"/>
</dbReference>
<keyword evidence="5" id="KW-1185">Reference proteome</keyword>
<dbReference type="AlphaFoldDB" id="A0ABD6F0X9"/>
<feature type="region of interest" description="Disordered" evidence="3">
    <location>
        <begin position="85"/>
        <end position="119"/>
    </location>
</feature>